<protein>
    <submittedName>
        <fullName evidence="1">Uncharacterized protein</fullName>
    </submittedName>
</protein>
<reference evidence="1 2" key="1">
    <citation type="submission" date="2020-07" db="EMBL/GenBank/DDBJ databases">
        <authorList>
            <person name="Shneider M.M."/>
            <person name="Timoshina O.V."/>
            <person name="Evseev P.V."/>
            <person name="Shelenkov A.A."/>
            <person name="Mikhailova Y.V."/>
            <person name="Yanushevich Y."/>
            <person name="Shagin D.A."/>
            <person name="Miroshnikov K.A."/>
        </authorList>
    </citation>
    <scope>NUCLEOTIDE SEQUENCE [LARGE SCALE GENOMIC DNA]</scope>
</reference>
<sequence length="187" mass="21345">MNRNTSNTRKPKPSNHYVRDRFNDLQWVGNPITNHKVEQLLRAVLYPEDTFCTSHGQDSGLLAVHATKHQVITDQQDLDTICVGIADEAGYRLHPETNSWLVRNGIKPNAFLLALNQVQIEGVPALLADNGKLYTLFAVLYRLAYDALFHTDAFNAAYKAYVRKRGIPKHFTVQNKYFDPSKEYEVI</sequence>
<dbReference type="EMBL" id="MT783706">
    <property type="protein sequence ID" value="QNO11431.1"/>
    <property type="molecule type" value="Genomic_DNA"/>
</dbReference>
<evidence type="ECO:0000313" key="2">
    <source>
        <dbReference type="Proteomes" id="UP000516232"/>
    </source>
</evidence>
<evidence type="ECO:0000313" key="1">
    <source>
        <dbReference type="EMBL" id="QNO11431.1"/>
    </source>
</evidence>
<accession>A0A7G9VYL6</accession>
<organismHost>
    <name type="scientific">Acinetobacter baumannii</name>
    <dbReference type="NCBI Taxonomy" id="470"/>
</organismHost>
<name>A0A7G9VYL6_BPACA</name>
<keyword evidence="2" id="KW-1185">Reference proteome</keyword>
<proteinExistence type="predicted"/>
<organism evidence="1 2">
    <name type="scientific">Acinetobacter phage Aristophanes</name>
    <dbReference type="NCBI Taxonomy" id="2759203"/>
    <lineage>
        <taxon>Viruses</taxon>
        <taxon>Duplodnaviria</taxon>
        <taxon>Heunggongvirae</taxon>
        <taxon>Uroviricota</taxon>
        <taxon>Caudoviricetes</taxon>
        <taxon>Autographivirales</taxon>
        <taxon>Autoscriptoviridae</taxon>
        <taxon>Beijerinckvirinae</taxon>
        <taxon>Aristophanesvirus</taxon>
        <taxon>Aristophanesvirus aristophanes</taxon>
    </lineage>
</organism>
<dbReference type="Proteomes" id="UP000516232">
    <property type="component" value="Segment"/>
</dbReference>
<gene>
    <name evidence="1" type="ORF">Aristophanes_00007</name>
</gene>